<dbReference type="AlphaFoldDB" id="A0A7W4VI70"/>
<protein>
    <submittedName>
        <fullName evidence="2">Uncharacterized protein</fullName>
    </submittedName>
</protein>
<evidence type="ECO:0000313" key="3">
    <source>
        <dbReference type="Proteomes" id="UP000532010"/>
    </source>
</evidence>
<organism evidence="2 3">
    <name type="scientific">Microvirga lupini</name>
    <dbReference type="NCBI Taxonomy" id="420324"/>
    <lineage>
        <taxon>Bacteria</taxon>
        <taxon>Pseudomonadati</taxon>
        <taxon>Pseudomonadota</taxon>
        <taxon>Alphaproteobacteria</taxon>
        <taxon>Hyphomicrobiales</taxon>
        <taxon>Methylobacteriaceae</taxon>
        <taxon>Microvirga</taxon>
    </lineage>
</organism>
<evidence type="ECO:0000256" key="1">
    <source>
        <dbReference type="SAM" id="MobiDB-lite"/>
    </source>
</evidence>
<accession>A0A7W4VI70</accession>
<proteinExistence type="predicted"/>
<feature type="compositionally biased region" description="Basic and acidic residues" evidence="1">
    <location>
        <begin position="1"/>
        <end position="22"/>
    </location>
</feature>
<name>A0A7W4VI70_9HYPH</name>
<dbReference type="RefSeq" id="WP_183447170.1">
    <property type="nucleotide sequence ID" value="NZ_JACHWB010000001.1"/>
</dbReference>
<dbReference type="Proteomes" id="UP000532010">
    <property type="component" value="Unassembled WGS sequence"/>
</dbReference>
<feature type="region of interest" description="Disordered" evidence="1">
    <location>
        <begin position="1"/>
        <end position="28"/>
    </location>
</feature>
<gene>
    <name evidence="2" type="ORF">FHR70_000720</name>
</gene>
<sequence>MTDPREIEGSPERAADRGRAEDLGFSMDPRPSLGNVDVVRGLVSEFGSAIVGVRKDYHEDKLTGEQAQERVRELAREYGDIILGRSEKYFALPWNDPSRLGRRIKLVVPAAEGVSDPGELLFVTIGTSLMAIGKAHEEERLSDADAERHTKDMLEDTASLILGHR</sequence>
<evidence type="ECO:0000313" key="2">
    <source>
        <dbReference type="EMBL" id="MBB3017680.1"/>
    </source>
</evidence>
<comment type="caution">
    <text evidence="2">The sequence shown here is derived from an EMBL/GenBank/DDBJ whole genome shotgun (WGS) entry which is preliminary data.</text>
</comment>
<reference evidence="2 3" key="1">
    <citation type="submission" date="2020-08" db="EMBL/GenBank/DDBJ databases">
        <title>The Agave Microbiome: Exploring the role of microbial communities in plant adaptations to desert environments.</title>
        <authorList>
            <person name="Partida-Martinez L.P."/>
        </authorList>
    </citation>
    <scope>NUCLEOTIDE SEQUENCE [LARGE SCALE GENOMIC DNA]</scope>
    <source>
        <strain evidence="2 3">AT3.9</strain>
    </source>
</reference>
<dbReference type="EMBL" id="JACHWB010000001">
    <property type="protein sequence ID" value="MBB3017680.1"/>
    <property type="molecule type" value="Genomic_DNA"/>
</dbReference>
<keyword evidence="3" id="KW-1185">Reference proteome</keyword>